<protein>
    <submittedName>
        <fullName evidence="1">Uncharacterized protein</fullName>
    </submittedName>
</protein>
<dbReference type="InParanoid" id="A0A2P5IEN7"/>
<evidence type="ECO:0000313" key="1">
    <source>
        <dbReference type="EMBL" id="POS80970.1"/>
    </source>
</evidence>
<name>A0A2P5IEN7_DIAHE</name>
<comment type="caution">
    <text evidence="1">The sequence shown here is derived from an EMBL/GenBank/DDBJ whole genome shotgun (WGS) entry which is preliminary data.</text>
</comment>
<dbReference type="EMBL" id="MAVT02000025">
    <property type="protein sequence ID" value="POS80970.1"/>
    <property type="molecule type" value="Genomic_DNA"/>
</dbReference>
<evidence type="ECO:0000313" key="2">
    <source>
        <dbReference type="Proteomes" id="UP000094444"/>
    </source>
</evidence>
<dbReference type="AlphaFoldDB" id="A0A2P5IEN7"/>
<proteinExistence type="predicted"/>
<accession>A0A2P5IEN7</accession>
<dbReference type="OrthoDB" id="5196958at2759"/>
<gene>
    <name evidence="1" type="ORF">DHEL01_v200643</name>
</gene>
<keyword evidence="2" id="KW-1185">Reference proteome</keyword>
<sequence length="127" mass="14428">MAFVDIFPHIGSAGSLLSGLEVLVRFYAWLWAKLFGKPQESTPEGFVARPSANWADLPNLLLAILKVLSEINGRACSIKEDVDYCRQWLEFIAEERLKERFEDAGLEWDGPLFNPCPRRRASRPASF</sequence>
<organism evidence="1 2">
    <name type="scientific">Diaporthe helianthi</name>
    <dbReference type="NCBI Taxonomy" id="158607"/>
    <lineage>
        <taxon>Eukaryota</taxon>
        <taxon>Fungi</taxon>
        <taxon>Dikarya</taxon>
        <taxon>Ascomycota</taxon>
        <taxon>Pezizomycotina</taxon>
        <taxon>Sordariomycetes</taxon>
        <taxon>Sordariomycetidae</taxon>
        <taxon>Diaporthales</taxon>
        <taxon>Diaporthaceae</taxon>
        <taxon>Diaporthe</taxon>
    </lineage>
</organism>
<reference evidence="1" key="1">
    <citation type="submission" date="2017-09" db="EMBL/GenBank/DDBJ databases">
        <title>Polyketide synthases of a Diaporthe helianthi virulent isolate.</title>
        <authorList>
            <person name="Baroncelli R."/>
        </authorList>
    </citation>
    <scope>NUCLEOTIDE SEQUENCE [LARGE SCALE GENOMIC DNA]</scope>
    <source>
        <strain evidence="1">7/96</strain>
    </source>
</reference>
<dbReference type="Proteomes" id="UP000094444">
    <property type="component" value="Unassembled WGS sequence"/>
</dbReference>